<sequence length="107" mass="12236">MNYARYLPCYYDQMSQLPITQPEVYRKFMEGGCFSVQLGSVNPFCRIPVDQAIEETVNKDTQTAGGTKGFSFKPEAVSIYYITAEYRSMYLRQARDLIGHGRSKPSQ</sequence>
<dbReference type="PANTHER" id="PTHR47018:SF3">
    <property type="entry name" value="MYCBP-ASSOCIATED PROTEIN"/>
    <property type="match status" value="1"/>
</dbReference>
<dbReference type="PANTHER" id="PTHR47018">
    <property type="entry name" value="CXC DOMAIN-CONTAINING PROTEIN-RELATED"/>
    <property type="match status" value="1"/>
</dbReference>
<evidence type="ECO:0000313" key="2">
    <source>
        <dbReference type="Proteomes" id="UP001286313"/>
    </source>
</evidence>
<gene>
    <name evidence="1" type="ORF">Pcinc_009374</name>
</gene>
<protein>
    <submittedName>
        <fullName evidence="1">Uncharacterized protein</fullName>
    </submittedName>
</protein>
<dbReference type="AlphaFoldDB" id="A0AAE1G767"/>
<organism evidence="1 2">
    <name type="scientific">Petrolisthes cinctipes</name>
    <name type="common">Flat porcelain crab</name>
    <dbReference type="NCBI Taxonomy" id="88211"/>
    <lineage>
        <taxon>Eukaryota</taxon>
        <taxon>Metazoa</taxon>
        <taxon>Ecdysozoa</taxon>
        <taxon>Arthropoda</taxon>
        <taxon>Crustacea</taxon>
        <taxon>Multicrustacea</taxon>
        <taxon>Malacostraca</taxon>
        <taxon>Eumalacostraca</taxon>
        <taxon>Eucarida</taxon>
        <taxon>Decapoda</taxon>
        <taxon>Pleocyemata</taxon>
        <taxon>Anomura</taxon>
        <taxon>Galatheoidea</taxon>
        <taxon>Porcellanidae</taxon>
        <taxon>Petrolisthes</taxon>
    </lineage>
</organism>
<accession>A0AAE1G767</accession>
<proteinExistence type="predicted"/>
<name>A0AAE1G767_PETCI</name>
<dbReference type="Proteomes" id="UP001286313">
    <property type="component" value="Unassembled WGS sequence"/>
</dbReference>
<reference evidence="1" key="1">
    <citation type="submission" date="2023-10" db="EMBL/GenBank/DDBJ databases">
        <title>Genome assemblies of two species of porcelain crab, Petrolisthes cinctipes and Petrolisthes manimaculis (Anomura: Porcellanidae).</title>
        <authorList>
            <person name="Angst P."/>
        </authorList>
    </citation>
    <scope>NUCLEOTIDE SEQUENCE</scope>
    <source>
        <strain evidence="1">PB745_01</strain>
        <tissue evidence="1">Gill</tissue>
    </source>
</reference>
<dbReference type="EMBL" id="JAWQEG010000693">
    <property type="protein sequence ID" value="KAK3886504.1"/>
    <property type="molecule type" value="Genomic_DNA"/>
</dbReference>
<evidence type="ECO:0000313" key="1">
    <source>
        <dbReference type="EMBL" id="KAK3886504.1"/>
    </source>
</evidence>
<comment type="caution">
    <text evidence="1">The sequence shown here is derived from an EMBL/GenBank/DDBJ whole genome shotgun (WGS) entry which is preliminary data.</text>
</comment>
<keyword evidence="2" id="KW-1185">Reference proteome</keyword>